<comment type="caution">
    <text evidence="1">The sequence shown here is derived from an EMBL/GenBank/DDBJ whole genome shotgun (WGS) entry which is preliminary data.</text>
</comment>
<dbReference type="Proteomes" id="UP001552299">
    <property type="component" value="Unassembled WGS sequence"/>
</dbReference>
<evidence type="ECO:0000313" key="1">
    <source>
        <dbReference type="EMBL" id="KAL0918860.1"/>
    </source>
</evidence>
<evidence type="ECO:0000313" key="2">
    <source>
        <dbReference type="Proteomes" id="UP001552299"/>
    </source>
</evidence>
<organism evidence="1 2">
    <name type="scientific">Dendrobium thyrsiflorum</name>
    <name type="common">Pinecone-like raceme dendrobium</name>
    <name type="synonym">Orchid</name>
    <dbReference type="NCBI Taxonomy" id="117978"/>
    <lineage>
        <taxon>Eukaryota</taxon>
        <taxon>Viridiplantae</taxon>
        <taxon>Streptophyta</taxon>
        <taxon>Embryophyta</taxon>
        <taxon>Tracheophyta</taxon>
        <taxon>Spermatophyta</taxon>
        <taxon>Magnoliopsida</taxon>
        <taxon>Liliopsida</taxon>
        <taxon>Asparagales</taxon>
        <taxon>Orchidaceae</taxon>
        <taxon>Epidendroideae</taxon>
        <taxon>Malaxideae</taxon>
        <taxon>Dendrobiinae</taxon>
        <taxon>Dendrobium</taxon>
    </lineage>
</organism>
<sequence length="99" mass="11470">MYCSPRLRPPVIAIIRPARARTDLPPVCRKKIAHFCVRRRLMLLNVIEFVIYSDNQISSKKLSEVRLLFEGPISTTWRKCCNDLSRSHVKAATPVLFFL</sequence>
<reference evidence="1 2" key="1">
    <citation type="journal article" date="2024" name="Plant Biotechnol. J.">
        <title>Dendrobium thyrsiflorum genome and its molecular insights into genes involved in important horticultural traits.</title>
        <authorList>
            <person name="Chen B."/>
            <person name="Wang J.Y."/>
            <person name="Zheng P.J."/>
            <person name="Li K.L."/>
            <person name="Liang Y.M."/>
            <person name="Chen X.F."/>
            <person name="Zhang C."/>
            <person name="Zhao X."/>
            <person name="He X."/>
            <person name="Zhang G.Q."/>
            <person name="Liu Z.J."/>
            <person name="Xu Q."/>
        </authorList>
    </citation>
    <scope>NUCLEOTIDE SEQUENCE [LARGE SCALE GENOMIC DNA]</scope>
    <source>
        <strain evidence="1">GZMU011</strain>
    </source>
</reference>
<name>A0ABD0V231_DENTH</name>
<gene>
    <name evidence="1" type="ORF">M5K25_010902</name>
</gene>
<protein>
    <submittedName>
        <fullName evidence="1">Uncharacterized protein</fullName>
    </submittedName>
</protein>
<dbReference type="EMBL" id="JANQDX010000009">
    <property type="protein sequence ID" value="KAL0918860.1"/>
    <property type="molecule type" value="Genomic_DNA"/>
</dbReference>
<dbReference type="AlphaFoldDB" id="A0ABD0V231"/>
<proteinExistence type="predicted"/>
<keyword evidence="2" id="KW-1185">Reference proteome</keyword>
<accession>A0ABD0V231</accession>